<proteinExistence type="predicted"/>
<sequence length="180" mass="18045">MLSQRAGCATITSVHVLLVAAAGSDPHALAGAWRDAAPRCAVEPFALPPRPSEGGAEPAGPPAGRPAPGVFVPTTALGLSSVTPPPPPPEVARLRAAAAAADLVVVHVAVLDADELHEGAVARAAEAAAPHAVPVVVLAGRDLSTRREWSAAGVSGVHEVGDEPLAALPRVARTWAPAWA</sequence>
<keyword evidence="3" id="KW-1185">Reference proteome</keyword>
<dbReference type="Gene3D" id="3.40.50.10350">
    <property type="entry name" value="Glycerate kinase, domain 1"/>
    <property type="match status" value="1"/>
</dbReference>
<evidence type="ECO:0000256" key="1">
    <source>
        <dbReference type="SAM" id="MobiDB-lite"/>
    </source>
</evidence>
<protein>
    <submittedName>
        <fullName evidence="2">Uncharacterized protein</fullName>
    </submittedName>
</protein>
<dbReference type="InterPro" id="IPR018197">
    <property type="entry name" value="Glycerate_kinase_RE-like"/>
</dbReference>
<dbReference type="HOGENOM" id="CLU_1643058_0_0_11"/>
<feature type="region of interest" description="Disordered" evidence="1">
    <location>
        <begin position="44"/>
        <end position="70"/>
    </location>
</feature>
<evidence type="ECO:0000313" key="2">
    <source>
        <dbReference type="EMBL" id="AEG44580.1"/>
    </source>
</evidence>
<dbReference type="eggNOG" id="ENOG5031ZC7">
    <property type="taxonomic scope" value="Bacteria"/>
</dbReference>
<dbReference type="EMBL" id="CP002810">
    <property type="protein sequence ID" value="AEG44580.1"/>
    <property type="molecule type" value="Genomic_DNA"/>
</dbReference>
<dbReference type="AlphaFoldDB" id="F6FWK6"/>
<dbReference type="KEGG" id="iva:Isova_1834"/>
<accession>F6FWK6</accession>
<evidence type="ECO:0000313" key="3">
    <source>
        <dbReference type="Proteomes" id="UP000009236"/>
    </source>
</evidence>
<gene>
    <name evidence="2" type="ordered locus">Isova_1834</name>
</gene>
<reference evidence="2 3" key="1">
    <citation type="submission" date="2011-05" db="EMBL/GenBank/DDBJ databases">
        <title>Complete sequence of Isoptericola variabilis 225.</title>
        <authorList>
            <consortium name="US DOE Joint Genome Institute"/>
            <person name="Lucas S."/>
            <person name="Han J."/>
            <person name="Lapidus A."/>
            <person name="Cheng J.-F."/>
            <person name="Goodwin L."/>
            <person name="Pitluck S."/>
            <person name="Peters L."/>
            <person name="Mikhailova N."/>
            <person name="Zeytun A."/>
            <person name="Han C."/>
            <person name="Tapia R."/>
            <person name="Land M."/>
            <person name="Hauser L."/>
            <person name="Kyrpides N."/>
            <person name="Ivanova N."/>
            <person name="Pagani I."/>
            <person name="Siebers A."/>
            <person name="Allgaier M."/>
            <person name="Thelen M."/>
            <person name="Hugenholtz P."/>
            <person name="Gladden J."/>
            <person name="Woyke T."/>
        </authorList>
    </citation>
    <scope>NUCLEOTIDE SEQUENCE [LARGE SCALE GENOMIC DNA]</scope>
    <source>
        <strain evidence="3">225</strain>
    </source>
</reference>
<dbReference type="STRING" id="743718.Isova_1834"/>
<name>F6FWK6_ISOV2</name>
<dbReference type="Proteomes" id="UP000009236">
    <property type="component" value="Chromosome"/>
</dbReference>
<organism evidence="3">
    <name type="scientific">Isoptericola variabilis (strain 225)</name>
    <dbReference type="NCBI Taxonomy" id="743718"/>
    <lineage>
        <taxon>Bacteria</taxon>
        <taxon>Bacillati</taxon>
        <taxon>Actinomycetota</taxon>
        <taxon>Actinomycetes</taxon>
        <taxon>Micrococcales</taxon>
        <taxon>Promicromonosporaceae</taxon>
        <taxon>Isoptericola</taxon>
    </lineage>
</organism>